<protein>
    <submittedName>
        <fullName evidence="2">Uncharacterized protein</fullName>
    </submittedName>
</protein>
<reference evidence="2" key="1">
    <citation type="submission" date="2024-06" db="EMBL/GenBank/DDBJ databases">
        <authorList>
            <person name="Liu X."/>
            <person name="Lenzi L."/>
            <person name="Haldenby T S."/>
            <person name="Uol C."/>
        </authorList>
    </citation>
    <scope>NUCLEOTIDE SEQUENCE</scope>
</reference>
<dbReference type="AlphaFoldDB" id="A0AAV2THE6"/>
<dbReference type="Proteomes" id="UP001497525">
    <property type="component" value="Unassembled WGS sequence"/>
</dbReference>
<evidence type="ECO:0000313" key="2">
    <source>
        <dbReference type="EMBL" id="CAL5135539.1"/>
    </source>
</evidence>
<feature type="region of interest" description="Disordered" evidence="1">
    <location>
        <begin position="1"/>
        <end position="38"/>
    </location>
</feature>
<gene>
    <name evidence="2" type="ORF">CDAUBV1_LOCUS9675</name>
</gene>
<organism evidence="2 3">
    <name type="scientific">Calicophoron daubneyi</name>
    <name type="common">Rumen fluke</name>
    <name type="synonym">Paramphistomum daubneyi</name>
    <dbReference type="NCBI Taxonomy" id="300641"/>
    <lineage>
        <taxon>Eukaryota</taxon>
        <taxon>Metazoa</taxon>
        <taxon>Spiralia</taxon>
        <taxon>Lophotrochozoa</taxon>
        <taxon>Platyhelminthes</taxon>
        <taxon>Trematoda</taxon>
        <taxon>Digenea</taxon>
        <taxon>Plagiorchiida</taxon>
        <taxon>Pronocephalata</taxon>
        <taxon>Paramphistomoidea</taxon>
        <taxon>Paramphistomidae</taxon>
        <taxon>Calicophoron</taxon>
    </lineage>
</organism>
<proteinExistence type="predicted"/>
<accession>A0AAV2THE6</accession>
<evidence type="ECO:0000313" key="3">
    <source>
        <dbReference type="Proteomes" id="UP001497525"/>
    </source>
</evidence>
<name>A0AAV2THE6_CALDB</name>
<dbReference type="EMBL" id="CAXLJL010000267">
    <property type="protein sequence ID" value="CAL5135539.1"/>
    <property type="molecule type" value="Genomic_DNA"/>
</dbReference>
<comment type="caution">
    <text evidence="2">The sequence shown here is derived from an EMBL/GenBank/DDBJ whole genome shotgun (WGS) entry which is preliminary data.</text>
</comment>
<evidence type="ECO:0000256" key="1">
    <source>
        <dbReference type="SAM" id="MobiDB-lite"/>
    </source>
</evidence>
<sequence>MMGISLRFNFKKSTSKEEEEDKKKKRRRRASMPMELGPNPKLSSFYAAKANAMRALLFAREDRHVQMRFQKVLDERKQVRYVKQDDSHPLYEQHAKLLETLKADKHRQGTRKALLQSFDIVSGWD</sequence>